<dbReference type="RefSeq" id="WP_253799486.1">
    <property type="nucleotide sequence ID" value="NZ_JAMZDX010000004.1"/>
</dbReference>
<comment type="caution">
    <text evidence="2">The sequence shown here is derived from an EMBL/GenBank/DDBJ whole genome shotgun (WGS) entry which is preliminary data.</text>
</comment>
<reference evidence="2 3" key="1">
    <citation type="submission" date="2022-06" db="EMBL/GenBank/DDBJ databases">
        <title>Sequencing the genomes of 1000 actinobacteria strains.</title>
        <authorList>
            <person name="Klenk H.-P."/>
        </authorList>
    </citation>
    <scope>NUCLEOTIDE SEQUENCE [LARGE SCALE GENOMIC DNA]</scope>
    <source>
        <strain evidence="2 3">DSM 41656</strain>
    </source>
</reference>
<feature type="compositionally biased region" description="Polar residues" evidence="1">
    <location>
        <begin position="86"/>
        <end position="96"/>
    </location>
</feature>
<evidence type="ECO:0000256" key="1">
    <source>
        <dbReference type="SAM" id="MobiDB-lite"/>
    </source>
</evidence>
<accession>A0ABT1J123</accession>
<name>A0ABT1J123_9ACTN</name>
<feature type="region of interest" description="Disordered" evidence="1">
    <location>
        <begin position="86"/>
        <end position="108"/>
    </location>
</feature>
<dbReference type="EMBL" id="JAMZDX010000004">
    <property type="protein sequence ID" value="MCP2310859.1"/>
    <property type="molecule type" value="Genomic_DNA"/>
</dbReference>
<organism evidence="2 3">
    <name type="scientific">Kitasatospora paracochleata</name>
    <dbReference type="NCBI Taxonomy" id="58354"/>
    <lineage>
        <taxon>Bacteria</taxon>
        <taxon>Bacillati</taxon>
        <taxon>Actinomycetota</taxon>
        <taxon>Actinomycetes</taxon>
        <taxon>Kitasatosporales</taxon>
        <taxon>Streptomycetaceae</taxon>
        <taxon>Kitasatospora</taxon>
    </lineage>
</organism>
<gene>
    <name evidence="2" type="ORF">FHR36_004022</name>
</gene>
<keyword evidence="3" id="KW-1185">Reference proteome</keyword>
<sequence length="108" mass="12022">MIDIEENRPAAASVQTLIERHDAGIAIVRLAATTAAEEPSRTGLHRGSRLSSGGLWPAGLDHLEILKPVVIWDYNFTYWDWAVWGNESTGNRTRGNPQRAVSRRTVRS</sequence>
<dbReference type="Proteomes" id="UP001206483">
    <property type="component" value="Unassembled WGS sequence"/>
</dbReference>
<evidence type="ECO:0000313" key="2">
    <source>
        <dbReference type="EMBL" id="MCP2310859.1"/>
    </source>
</evidence>
<proteinExistence type="predicted"/>
<protein>
    <submittedName>
        <fullName evidence="2">Uncharacterized protein</fullName>
    </submittedName>
</protein>
<evidence type="ECO:0000313" key="3">
    <source>
        <dbReference type="Proteomes" id="UP001206483"/>
    </source>
</evidence>